<dbReference type="GO" id="GO:0003964">
    <property type="term" value="F:RNA-directed DNA polymerase activity"/>
    <property type="evidence" value="ECO:0007669"/>
    <property type="project" value="UniProtKB-KW"/>
</dbReference>
<keyword evidence="2" id="KW-0695">RNA-directed DNA polymerase</keyword>
<dbReference type="PANTHER" id="PTHR47510:SF3">
    <property type="entry name" value="ENDO_EXONUCLEASE_PHOSPHATASE DOMAIN-CONTAINING PROTEIN"/>
    <property type="match status" value="1"/>
</dbReference>
<keyword evidence="3" id="KW-1185">Reference proteome</keyword>
<keyword evidence="2" id="KW-0548">Nucleotidyltransferase</keyword>
<accession>A0AAD9VB67</accession>
<reference evidence="2" key="1">
    <citation type="journal article" date="2023" name="G3 (Bethesda)">
        <title>Whole genome assembly and annotation of the endangered Caribbean coral Acropora cervicornis.</title>
        <authorList>
            <person name="Selwyn J.D."/>
            <person name="Vollmer S.V."/>
        </authorList>
    </citation>
    <scope>NUCLEOTIDE SEQUENCE</scope>
    <source>
        <strain evidence="2">K2</strain>
    </source>
</reference>
<dbReference type="InterPro" id="IPR000477">
    <property type="entry name" value="RT_dom"/>
</dbReference>
<dbReference type="PANTHER" id="PTHR47510">
    <property type="entry name" value="REVERSE TRANSCRIPTASE DOMAIN-CONTAINING PROTEIN"/>
    <property type="match status" value="1"/>
</dbReference>
<dbReference type="Proteomes" id="UP001249851">
    <property type="component" value="Unassembled WGS sequence"/>
</dbReference>
<organism evidence="2 3">
    <name type="scientific">Acropora cervicornis</name>
    <name type="common">Staghorn coral</name>
    <dbReference type="NCBI Taxonomy" id="6130"/>
    <lineage>
        <taxon>Eukaryota</taxon>
        <taxon>Metazoa</taxon>
        <taxon>Cnidaria</taxon>
        <taxon>Anthozoa</taxon>
        <taxon>Hexacorallia</taxon>
        <taxon>Scleractinia</taxon>
        <taxon>Astrocoeniina</taxon>
        <taxon>Acroporidae</taxon>
        <taxon>Acropora</taxon>
    </lineage>
</organism>
<evidence type="ECO:0000313" key="2">
    <source>
        <dbReference type="EMBL" id="KAK2567647.1"/>
    </source>
</evidence>
<dbReference type="SUPFAM" id="SSF56672">
    <property type="entry name" value="DNA/RNA polymerases"/>
    <property type="match status" value="1"/>
</dbReference>
<reference evidence="2" key="2">
    <citation type="journal article" date="2023" name="Science">
        <title>Genomic signatures of disease resistance in endangered staghorn corals.</title>
        <authorList>
            <person name="Vollmer S.V."/>
            <person name="Selwyn J.D."/>
            <person name="Despard B.A."/>
            <person name="Roesel C.L."/>
        </authorList>
    </citation>
    <scope>NUCLEOTIDE SEQUENCE</scope>
    <source>
        <strain evidence="2">K2</strain>
    </source>
</reference>
<dbReference type="EMBL" id="JARQWQ010000014">
    <property type="protein sequence ID" value="KAK2567647.1"/>
    <property type="molecule type" value="Genomic_DNA"/>
</dbReference>
<protein>
    <submittedName>
        <fullName evidence="2">RNA-directed DNA polymerase from transposon X-element</fullName>
    </submittedName>
</protein>
<dbReference type="AlphaFoldDB" id="A0AAD9VB67"/>
<dbReference type="Pfam" id="PF00078">
    <property type="entry name" value="RVT_1"/>
    <property type="match status" value="1"/>
</dbReference>
<feature type="domain" description="Reverse transcriptase" evidence="1">
    <location>
        <begin position="366"/>
        <end position="487"/>
    </location>
</feature>
<evidence type="ECO:0000313" key="3">
    <source>
        <dbReference type="Proteomes" id="UP001249851"/>
    </source>
</evidence>
<sequence>MPMKVSDFRLPSRRDFRALLACESHEDDSRTGRSKREWIQEGSCENLMWQLIYSAPFNEQLKLSAGVTLITKFHDMSTVTFPWQYNGLQALSIQRVFLLQKVLFDVVLHSVGVSEYGHYTVQAEETDVNAMWSCWKTMFLEVLDSHAPIRLKRVRKRPSLPWLSKDIRDKMLERDRLKRVAMTKNDDVNWAKYRSSRNIVNVALRKAKSAFYASQIENVTGNPKKAWKTVNDILGRKQRADDVREIKINDHSVTSPEEIAEKFNDYFTSIGPSLAENMDNSECNYSQFVNRVDGIFHFQPVSSSQVYKLLNSLSVCKASGIDKISAKVLKWAAPVVSESLMQIFNRSIVSHVFPNEWKVARVNALHKKGPRNMLDNYRPISILPVVSKVFERILYKQLVEYLDAENLLSEHQFGFRCSHSTVSAQLDCSNEWYCNMDRGLYNLVIFLDLQKAFDTVNHVLLLGKLEACGIRDDALNLLASYLADRKQTCQSICSSVHVKDWLSFPWNQIYVLGVIRSRVRDTKILGVYIDESLTWSKHIEEIAKTITAGISGLKRFRDFASRDVLVSVYNALIMPHFDYCCEVWDSLGSVLAERLEKLHNRCARVIMRYKNEIGQSELALRDLGWSLLSERRFHIKARQMFKVLPDLAPVRLLIS</sequence>
<name>A0AAD9VB67_ACRCE</name>
<keyword evidence="2" id="KW-0808">Transferase</keyword>
<gene>
    <name evidence="2" type="ORF">P5673_008500</name>
</gene>
<proteinExistence type="predicted"/>
<comment type="caution">
    <text evidence="2">The sequence shown here is derived from an EMBL/GenBank/DDBJ whole genome shotgun (WGS) entry which is preliminary data.</text>
</comment>
<evidence type="ECO:0000259" key="1">
    <source>
        <dbReference type="Pfam" id="PF00078"/>
    </source>
</evidence>
<dbReference type="InterPro" id="IPR043502">
    <property type="entry name" value="DNA/RNA_pol_sf"/>
</dbReference>